<proteinExistence type="predicted"/>
<evidence type="ECO:0000313" key="1">
    <source>
        <dbReference type="EMBL" id="CAK0805308.1"/>
    </source>
</evidence>
<evidence type="ECO:0000313" key="2">
    <source>
        <dbReference type="Proteomes" id="UP001189429"/>
    </source>
</evidence>
<gene>
    <name evidence="1" type="ORF">PCOR1329_LOCUS11842</name>
</gene>
<name>A0ABN9QKA8_9DINO</name>
<dbReference type="Proteomes" id="UP001189429">
    <property type="component" value="Unassembled WGS sequence"/>
</dbReference>
<keyword evidence="2" id="KW-1185">Reference proteome</keyword>
<protein>
    <submittedName>
        <fullName evidence="1">Uncharacterized protein</fullName>
    </submittedName>
</protein>
<reference evidence="1" key="1">
    <citation type="submission" date="2023-10" db="EMBL/GenBank/DDBJ databases">
        <authorList>
            <person name="Chen Y."/>
            <person name="Shah S."/>
            <person name="Dougan E. K."/>
            <person name="Thang M."/>
            <person name="Chan C."/>
        </authorList>
    </citation>
    <scope>NUCLEOTIDE SEQUENCE [LARGE SCALE GENOMIC DNA]</scope>
</reference>
<comment type="caution">
    <text evidence="1">The sequence shown here is derived from an EMBL/GenBank/DDBJ whole genome shotgun (WGS) entry which is preliminary data.</text>
</comment>
<organism evidence="1 2">
    <name type="scientific">Prorocentrum cordatum</name>
    <dbReference type="NCBI Taxonomy" id="2364126"/>
    <lineage>
        <taxon>Eukaryota</taxon>
        <taxon>Sar</taxon>
        <taxon>Alveolata</taxon>
        <taxon>Dinophyceae</taxon>
        <taxon>Prorocentrales</taxon>
        <taxon>Prorocentraceae</taxon>
        <taxon>Prorocentrum</taxon>
    </lineage>
</organism>
<dbReference type="EMBL" id="CAUYUJ010003425">
    <property type="protein sequence ID" value="CAK0805308.1"/>
    <property type="molecule type" value="Genomic_DNA"/>
</dbReference>
<sequence>MLSQRKGIKSYIKRWVTQPVQGEMNKRMVNCCYVDANKAVGDDTSENDTGSTCNLVLHGVTTTVGDEGGKKGVDEKEDKKGPKMDLRCSLAVRGGKCDLPFFGRVIEEGPAQHMAKQTILFLGSGNDSSPLPLYTDGSSFVNSLKSDCCIAFLVPILPIINDNDKPRDTIAEGEVASATAIAPATEDATAPVKSNKKPKK</sequence>
<accession>A0ABN9QKA8</accession>